<gene>
    <name evidence="1" type="ORF">NDU88_006550</name>
</gene>
<accession>A0AAV7TXE8</accession>
<comment type="caution">
    <text evidence="1">The sequence shown here is derived from an EMBL/GenBank/DDBJ whole genome shotgun (WGS) entry which is preliminary data.</text>
</comment>
<organism evidence="1 2">
    <name type="scientific">Pleurodeles waltl</name>
    <name type="common">Iberian ribbed newt</name>
    <dbReference type="NCBI Taxonomy" id="8319"/>
    <lineage>
        <taxon>Eukaryota</taxon>
        <taxon>Metazoa</taxon>
        <taxon>Chordata</taxon>
        <taxon>Craniata</taxon>
        <taxon>Vertebrata</taxon>
        <taxon>Euteleostomi</taxon>
        <taxon>Amphibia</taxon>
        <taxon>Batrachia</taxon>
        <taxon>Caudata</taxon>
        <taxon>Salamandroidea</taxon>
        <taxon>Salamandridae</taxon>
        <taxon>Pleurodelinae</taxon>
        <taxon>Pleurodeles</taxon>
    </lineage>
</organism>
<dbReference type="Proteomes" id="UP001066276">
    <property type="component" value="Chromosome 3_2"/>
</dbReference>
<sequence>TSALVFVTPPAARGKRRFTGCSRGALSAAPCVVLPGRNQQTGTTTNQEAQAITVSAATANK</sequence>
<evidence type="ECO:0000313" key="1">
    <source>
        <dbReference type="EMBL" id="KAJ1181342.1"/>
    </source>
</evidence>
<reference evidence="1" key="1">
    <citation type="journal article" date="2022" name="bioRxiv">
        <title>Sequencing and chromosome-scale assembly of the giantPleurodeles waltlgenome.</title>
        <authorList>
            <person name="Brown T."/>
            <person name="Elewa A."/>
            <person name="Iarovenko S."/>
            <person name="Subramanian E."/>
            <person name="Araus A.J."/>
            <person name="Petzold A."/>
            <person name="Susuki M."/>
            <person name="Suzuki K.-i.T."/>
            <person name="Hayashi T."/>
            <person name="Toyoda A."/>
            <person name="Oliveira C."/>
            <person name="Osipova E."/>
            <person name="Leigh N.D."/>
            <person name="Simon A."/>
            <person name="Yun M.H."/>
        </authorList>
    </citation>
    <scope>NUCLEOTIDE SEQUENCE</scope>
    <source>
        <strain evidence="1">20211129_DDA</strain>
        <tissue evidence="1">Liver</tissue>
    </source>
</reference>
<keyword evidence="2" id="KW-1185">Reference proteome</keyword>
<feature type="non-terminal residue" evidence="1">
    <location>
        <position position="61"/>
    </location>
</feature>
<protein>
    <submittedName>
        <fullName evidence="1">Uncharacterized protein</fullName>
    </submittedName>
</protein>
<proteinExistence type="predicted"/>
<name>A0AAV7TXE8_PLEWA</name>
<dbReference type="EMBL" id="JANPWB010000006">
    <property type="protein sequence ID" value="KAJ1181342.1"/>
    <property type="molecule type" value="Genomic_DNA"/>
</dbReference>
<feature type="non-terminal residue" evidence="1">
    <location>
        <position position="1"/>
    </location>
</feature>
<dbReference type="AlphaFoldDB" id="A0AAV7TXE8"/>
<evidence type="ECO:0000313" key="2">
    <source>
        <dbReference type="Proteomes" id="UP001066276"/>
    </source>
</evidence>